<dbReference type="EMBL" id="CP045737">
    <property type="protein sequence ID" value="QGG42990.1"/>
    <property type="molecule type" value="Genomic_DNA"/>
</dbReference>
<feature type="compositionally biased region" description="Low complexity" evidence="1">
    <location>
        <begin position="24"/>
        <end position="34"/>
    </location>
</feature>
<sequence length="191" mass="19463">MSSTPPPSGPGGYSSYPGLGGEQPGSPYGASPGPADVPQPASVRTAVRLMWVGGGLSLVGLAVSLATLGGTTDDIRRQLREDDPNMSQSAIDAAVTIGIGSAVVGGVIGAALWAWMAWKNGQGRSWARVVATVLAGINIVFTLGGLALGGTQTFAMVVSLINLALAVVILVLLWRKDSSEFFAAHSAQKYA</sequence>
<keyword evidence="2" id="KW-1133">Transmembrane helix</keyword>
<protein>
    <submittedName>
        <fullName evidence="3">Uncharacterized protein</fullName>
    </submittedName>
</protein>
<feature type="transmembrane region" description="Helical" evidence="2">
    <location>
        <begin position="90"/>
        <end position="114"/>
    </location>
</feature>
<evidence type="ECO:0000256" key="2">
    <source>
        <dbReference type="SAM" id="Phobius"/>
    </source>
</evidence>
<dbReference type="RefSeq" id="WP_153654794.1">
    <property type="nucleotide sequence ID" value="NZ_CP045737.1"/>
</dbReference>
<keyword evidence="2" id="KW-0812">Transmembrane</keyword>
<evidence type="ECO:0000313" key="3">
    <source>
        <dbReference type="EMBL" id="QGG42990.1"/>
    </source>
</evidence>
<feature type="transmembrane region" description="Helical" evidence="2">
    <location>
        <begin position="49"/>
        <end position="70"/>
    </location>
</feature>
<name>A0A5Q2MR68_9ACTN</name>
<accession>A0A5Q2MR68</accession>
<feature type="region of interest" description="Disordered" evidence="1">
    <location>
        <begin position="1"/>
        <end position="39"/>
    </location>
</feature>
<keyword evidence="2" id="KW-0472">Membrane</keyword>
<keyword evidence="4" id="KW-1185">Reference proteome</keyword>
<dbReference type="AlphaFoldDB" id="A0A5Q2MR68"/>
<proteinExistence type="predicted"/>
<organism evidence="3 4">
    <name type="scientific">Aeromicrobium yanjiei</name>
    <dbReference type="NCBI Taxonomy" id="2662028"/>
    <lineage>
        <taxon>Bacteria</taxon>
        <taxon>Bacillati</taxon>
        <taxon>Actinomycetota</taxon>
        <taxon>Actinomycetes</taxon>
        <taxon>Propionibacteriales</taxon>
        <taxon>Nocardioidaceae</taxon>
        <taxon>Aeromicrobium</taxon>
    </lineage>
</organism>
<dbReference type="Proteomes" id="UP000392064">
    <property type="component" value="Chromosome"/>
</dbReference>
<reference evidence="3 4" key="1">
    <citation type="submission" date="2019-11" db="EMBL/GenBank/DDBJ databases">
        <authorList>
            <person name="Li J."/>
        </authorList>
    </citation>
    <scope>NUCLEOTIDE SEQUENCE [LARGE SCALE GENOMIC DNA]</scope>
    <source>
        <strain evidence="3 4">MF47</strain>
    </source>
</reference>
<feature type="transmembrane region" description="Helical" evidence="2">
    <location>
        <begin position="154"/>
        <end position="174"/>
    </location>
</feature>
<dbReference type="KEGG" id="aef:GEV26_17300"/>
<evidence type="ECO:0000313" key="4">
    <source>
        <dbReference type="Proteomes" id="UP000392064"/>
    </source>
</evidence>
<feature type="transmembrane region" description="Helical" evidence="2">
    <location>
        <begin position="126"/>
        <end position="148"/>
    </location>
</feature>
<evidence type="ECO:0000256" key="1">
    <source>
        <dbReference type="SAM" id="MobiDB-lite"/>
    </source>
</evidence>
<gene>
    <name evidence="3" type="ORF">GEV26_17300</name>
</gene>